<reference evidence="3 4" key="1">
    <citation type="journal article" date="2019" name="Int. J. Syst. Evol. Microbiol.">
        <title>The Global Catalogue of Microorganisms (GCM) 10K type strain sequencing project: providing services to taxonomists for standard genome sequencing and annotation.</title>
        <authorList>
            <consortium name="The Broad Institute Genomics Platform"/>
            <consortium name="The Broad Institute Genome Sequencing Center for Infectious Disease"/>
            <person name="Wu L."/>
            <person name="Ma J."/>
        </authorList>
    </citation>
    <scope>NUCLEOTIDE SEQUENCE [LARGE SCALE GENOMIC DNA]</scope>
    <source>
        <strain evidence="3 4">JCM 11117</strain>
    </source>
</reference>
<accession>A0ABN1NKH3</accession>
<feature type="transmembrane region" description="Helical" evidence="2">
    <location>
        <begin position="33"/>
        <end position="50"/>
    </location>
</feature>
<comment type="caution">
    <text evidence="3">The sequence shown here is derived from an EMBL/GenBank/DDBJ whole genome shotgun (WGS) entry which is preliminary data.</text>
</comment>
<evidence type="ECO:0000256" key="2">
    <source>
        <dbReference type="SAM" id="Phobius"/>
    </source>
</evidence>
<organism evidence="3 4">
    <name type="scientific">Pseudonocardia zijingensis</name>
    <dbReference type="NCBI Taxonomy" id="153376"/>
    <lineage>
        <taxon>Bacteria</taxon>
        <taxon>Bacillati</taxon>
        <taxon>Actinomycetota</taxon>
        <taxon>Actinomycetes</taxon>
        <taxon>Pseudonocardiales</taxon>
        <taxon>Pseudonocardiaceae</taxon>
        <taxon>Pseudonocardia</taxon>
    </lineage>
</organism>
<dbReference type="Proteomes" id="UP001499967">
    <property type="component" value="Unassembled WGS sequence"/>
</dbReference>
<sequence>MASNTRDLARRPAVDPADEPSAEWGWHGGFPRGSVIAGWVVVVILLLMNFTNNNLTNNTANVWLTGLAIVLAIGLVLHSVRQRTSWRR</sequence>
<keyword evidence="4" id="KW-1185">Reference proteome</keyword>
<evidence type="ECO:0000313" key="4">
    <source>
        <dbReference type="Proteomes" id="UP001499967"/>
    </source>
</evidence>
<feature type="transmembrane region" description="Helical" evidence="2">
    <location>
        <begin position="62"/>
        <end position="80"/>
    </location>
</feature>
<evidence type="ECO:0000256" key="1">
    <source>
        <dbReference type="SAM" id="MobiDB-lite"/>
    </source>
</evidence>
<dbReference type="InterPro" id="IPR024341">
    <property type="entry name" value="DUF2631"/>
</dbReference>
<evidence type="ECO:0000313" key="3">
    <source>
        <dbReference type="EMBL" id="GAA0910340.1"/>
    </source>
</evidence>
<keyword evidence="2" id="KW-0812">Transmembrane</keyword>
<feature type="region of interest" description="Disordered" evidence="1">
    <location>
        <begin position="1"/>
        <end position="25"/>
    </location>
</feature>
<dbReference type="EMBL" id="BAAAHP010000362">
    <property type="protein sequence ID" value="GAA0910340.1"/>
    <property type="molecule type" value="Genomic_DNA"/>
</dbReference>
<proteinExistence type="predicted"/>
<keyword evidence="2" id="KW-1133">Transmembrane helix</keyword>
<keyword evidence="2" id="KW-0472">Membrane</keyword>
<protein>
    <submittedName>
        <fullName evidence="3">DUF2631 domain-containing protein</fullName>
    </submittedName>
</protein>
<name>A0ABN1NKH3_9PSEU</name>
<gene>
    <name evidence="3" type="ORF">GCM10009559_80870</name>
</gene>
<dbReference type="Pfam" id="PF10939">
    <property type="entry name" value="DUF2631"/>
    <property type="match status" value="1"/>
</dbReference>